<evidence type="ECO:0000256" key="5">
    <source>
        <dbReference type="SAM" id="MobiDB-lite"/>
    </source>
</evidence>
<feature type="transmembrane region" description="Helical" evidence="6">
    <location>
        <begin position="462"/>
        <end position="486"/>
    </location>
</feature>
<comment type="subcellular location">
    <subcellularLocation>
        <location evidence="1">Membrane</location>
        <topology evidence="1">Multi-pass membrane protein</topology>
    </subcellularLocation>
</comment>
<protein>
    <recommendedName>
        <fullName evidence="9">High affinity methionine permease</fullName>
    </recommendedName>
</protein>
<dbReference type="Proteomes" id="UP000184330">
    <property type="component" value="Unassembled WGS sequence"/>
</dbReference>
<evidence type="ECO:0000256" key="1">
    <source>
        <dbReference type="ARBA" id="ARBA00004141"/>
    </source>
</evidence>
<organism evidence="7 8">
    <name type="scientific">Phialocephala subalpina</name>
    <dbReference type="NCBI Taxonomy" id="576137"/>
    <lineage>
        <taxon>Eukaryota</taxon>
        <taxon>Fungi</taxon>
        <taxon>Dikarya</taxon>
        <taxon>Ascomycota</taxon>
        <taxon>Pezizomycotina</taxon>
        <taxon>Leotiomycetes</taxon>
        <taxon>Helotiales</taxon>
        <taxon>Mollisiaceae</taxon>
        <taxon>Phialocephala</taxon>
        <taxon>Phialocephala fortinii species complex</taxon>
    </lineage>
</organism>
<feature type="transmembrane region" description="Helical" evidence="6">
    <location>
        <begin position="150"/>
        <end position="169"/>
    </location>
</feature>
<dbReference type="PANTHER" id="PTHR11785:SF382">
    <property type="entry name" value="LOW-AFFINITY METHIONINE PERMEASE"/>
    <property type="match status" value="1"/>
</dbReference>
<feature type="transmembrane region" description="Helical" evidence="6">
    <location>
        <begin position="355"/>
        <end position="378"/>
    </location>
</feature>
<dbReference type="InterPro" id="IPR002293">
    <property type="entry name" value="AA/rel_permease1"/>
</dbReference>
<feature type="transmembrane region" description="Helical" evidence="6">
    <location>
        <begin position="189"/>
        <end position="208"/>
    </location>
</feature>
<feature type="region of interest" description="Disordered" evidence="5">
    <location>
        <begin position="620"/>
        <end position="685"/>
    </location>
</feature>
<dbReference type="Pfam" id="PF13520">
    <property type="entry name" value="AA_permease_2"/>
    <property type="match status" value="1"/>
</dbReference>
<dbReference type="Gene3D" id="1.20.1740.10">
    <property type="entry name" value="Amino acid/polyamine transporter I"/>
    <property type="match status" value="1"/>
</dbReference>
<accession>A0A1L7XA19</accession>
<evidence type="ECO:0000256" key="6">
    <source>
        <dbReference type="SAM" id="Phobius"/>
    </source>
</evidence>
<dbReference type="EMBL" id="FJOG01000019">
    <property type="protein sequence ID" value="CZR61864.1"/>
    <property type="molecule type" value="Genomic_DNA"/>
</dbReference>
<feature type="transmembrane region" description="Helical" evidence="6">
    <location>
        <begin position="215"/>
        <end position="239"/>
    </location>
</feature>
<dbReference type="STRING" id="576137.A0A1L7XA19"/>
<feature type="transmembrane region" description="Helical" evidence="6">
    <location>
        <begin position="60"/>
        <end position="84"/>
    </location>
</feature>
<feature type="transmembrane region" description="Helical" evidence="6">
    <location>
        <begin position="269"/>
        <end position="288"/>
    </location>
</feature>
<evidence type="ECO:0000313" key="7">
    <source>
        <dbReference type="EMBL" id="CZR61864.1"/>
    </source>
</evidence>
<evidence type="ECO:0000313" key="8">
    <source>
        <dbReference type="Proteomes" id="UP000184330"/>
    </source>
</evidence>
<evidence type="ECO:0000256" key="3">
    <source>
        <dbReference type="ARBA" id="ARBA00022989"/>
    </source>
</evidence>
<feature type="transmembrane region" description="Helical" evidence="6">
    <location>
        <begin position="506"/>
        <end position="528"/>
    </location>
</feature>
<dbReference type="InterPro" id="IPR050598">
    <property type="entry name" value="AminoAcid_Transporter"/>
</dbReference>
<feature type="transmembrane region" description="Helical" evidence="6">
    <location>
        <begin position="90"/>
        <end position="116"/>
    </location>
</feature>
<dbReference type="GO" id="GO:0016020">
    <property type="term" value="C:membrane"/>
    <property type="evidence" value="ECO:0007669"/>
    <property type="project" value="UniProtKB-SubCell"/>
</dbReference>
<evidence type="ECO:0000256" key="2">
    <source>
        <dbReference type="ARBA" id="ARBA00022692"/>
    </source>
</evidence>
<keyword evidence="8" id="KW-1185">Reference proteome</keyword>
<gene>
    <name evidence="7" type="ORF">PAC_11761</name>
</gene>
<keyword evidence="4 6" id="KW-0472">Membrane</keyword>
<feature type="region of interest" description="Disordered" evidence="5">
    <location>
        <begin position="1"/>
        <end position="28"/>
    </location>
</feature>
<dbReference type="PANTHER" id="PTHR11785">
    <property type="entry name" value="AMINO ACID TRANSPORTER"/>
    <property type="match status" value="1"/>
</dbReference>
<dbReference type="AlphaFoldDB" id="A0A1L7XA19"/>
<proteinExistence type="predicted"/>
<keyword evidence="3 6" id="KW-1133">Transmembrane helix</keyword>
<evidence type="ECO:0008006" key="9">
    <source>
        <dbReference type="Google" id="ProtNLM"/>
    </source>
</evidence>
<reference evidence="7 8" key="1">
    <citation type="submission" date="2016-03" db="EMBL/GenBank/DDBJ databases">
        <authorList>
            <person name="Ploux O."/>
        </authorList>
    </citation>
    <scope>NUCLEOTIDE SEQUENCE [LARGE SCALE GENOMIC DNA]</scope>
    <source>
        <strain evidence="7 8">UAMH 11012</strain>
    </source>
</reference>
<feature type="compositionally biased region" description="Polar residues" evidence="5">
    <location>
        <begin position="626"/>
        <end position="637"/>
    </location>
</feature>
<keyword evidence="2 6" id="KW-0812">Transmembrane</keyword>
<name>A0A1L7XA19_9HELO</name>
<dbReference type="GO" id="GO:0015179">
    <property type="term" value="F:L-amino acid transmembrane transporter activity"/>
    <property type="evidence" value="ECO:0007669"/>
    <property type="project" value="TreeGrafter"/>
</dbReference>
<sequence>MAHRYAPESEDPTSMADGSEFNGDWSPDLDPDDLRELRAAQLDPTKIVTELPKEAVRMGYYSTICLIFNRMIGVGIFNSASAVFTNTKSIGLSLILWMLGSIICLAGVFVFVELGLTIPRWPFGRNSEKISAICSGDGLNYFNYMLKTPLFLATCMYGITFIILENTAGNSVSFATNILDAAHIIETPGKVIGIAIGANTFCCLLHALSRKWGILLNNFFGTLKLGILIFVVIIGIIWINHDVAKDNFDVTTSFNFDKSPKLPFRYAEAMIFIILPFGAFHQINYVVAEVREPRKIFPRAAFAGVITVIVIYMAVNILYAAVIPKAQLFKDGGIDVMGVFMQLTLGNVMTNTRHLATFASCIKAISAFGNLIVVTFTTARVKQEIAKEGILPYSLFFAESYGLSLSSLFRRKSKSKARVSYHTNFEKTPAATLALHWVITNILVIAPVLAIVPVPYNSTAAYAYITTAFVYDIDVVYFVAVAFGLLCLRFTPSVHWAEKSAFKRPWVSITAALVLLTGCLFPLIFIWVPDPAFPQATRTSKLVPWWGGQTLAVCFLLFAFLYWVAFRLYIRIRSDREGKTLHVKREPIFKQDTGGLTQIFEIVTLHWRREVGMRLDEIEETDDGYRSSTIQSSSPQPNGIGRMRQHNGWEGRASPGAGSNSTHEIGKQEPRLTVRRKPVMSELLA</sequence>
<dbReference type="OrthoDB" id="5982228at2759"/>
<feature type="transmembrane region" description="Helical" evidence="6">
    <location>
        <begin position="430"/>
        <end position="456"/>
    </location>
</feature>
<feature type="transmembrane region" description="Helical" evidence="6">
    <location>
        <begin position="300"/>
        <end position="322"/>
    </location>
</feature>
<evidence type="ECO:0000256" key="4">
    <source>
        <dbReference type="ARBA" id="ARBA00023136"/>
    </source>
</evidence>
<feature type="transmembrane region" description="Helical" evidence="6">
    <location>
        <begin position="548"/>
        <end position="570"/>
    </location>
</feature>